<proteinExistence type="predicted"/>
<name>A0A0G0I2J9_9BACT</name>
<evidence type="ECO:0000313" key="2">
    <source>
        <dbReference type="EMBL" id="KKQ18509.1"/>
    </source>
</evidence>
<comment type="caution">
    <text evidence="2">The sequence shown here is derived from an EMBL/GenBank/DDBJ whole genome shotgun (WGS) entry which is preliminary data.</text>
</comment>
<evidence type="ECO:0000313" key="3">
    <source>
        <dbReference type="Proteomes" id="UP000034508"/>
    </source>
</evidence>
<keyword evidence="1" id="KW-0472">Membrane</keyword>
<keyword evidence="1" id="KW-1133">Transmembrane helix</keyword>
<feature type="transmembrane region" description="Helical" evidence="1">
    <location>
        <begin position="64"/>
        <end position="82"/>
    </location>
</feature>
<gene>
    <name evidence="2" type="ORF">US31_C0004G0071</name>
</gene>
<sequence>MLIRSAINPSTIILKPIPIKTDEAINDWICPEPCLMETKYKNRIMPTIPKLEMISPRINKNLKALYISTVLIIVAAENLTWLQIPVIRRECPFLFLKVIGTSVIKKSLLTAWIIVS</sequence>
<accession>A0A0G0I2J9</accession>
<dbReference type="Proteomes" id="UP000034508">
    <property type="component" value="Unassembled WGS sequence"/>
</dbReference>
<organism evidence="2 3">
    <name type="scientific">Berkelbacteria bacterium GW2011_GWA1_36_9</name>
    <dbReference type="NCBI Taxonomy" id="1618331"/>
    <lineage>
        <taxon>Bacteria</taxon>
        <taxon>Candidatus Berkelbacteria</taxon>
    </lineage>
</organism>
<evidence type="ECO:0000256" key="1">
    <source>
        <dbReference type="SAM" id="Phobius"/>
    </source>
</evidence>
<reference evidence="2 3" key="1">
    <citation type="journal article" date="2015" name="Nature">
        <title>rRNA introns, odd ribosomes, and small enigmatic genomes across a large radiation of phyla.</title>
        <authorList>
            <person name="Brown C.T."/>
            <person name="Hug L.A."/>
            <person name="Thomas B.C."/>
            <person name="Sharon I."/>
            <person name="Castelle C.J."/>
            <person name="Singh A."/>
            <person name="Wilkins M.J."/>
            <person name="Williams K.H."/>
            <person name="Banfield J.F."/>
        </authorList>
    </citation>
    <scope>NUCLEOTIDE SEQUENCE [LARGE SCALE GENOMIC DNA]</scope>
</reference>
<dbReference type="EMBL" id="LBSM01000004">
    <property type="protein sequence ID" value="KKQ18509.1"/>
    <property type="molecule type" value="Genomic_DNA"/>
</dbReference>
<keyword evidence="1" id="KW-0812">Transmembrane</keyword>
<dbReference type="AlphaFoldDB" id="A0A0G0I2J9"/>
<protein>
    <submittedName>
        <fullName evidence="2">Uncharacterized protein</fullName>
    </submittedName>
</protein>